<dbReference type="OrthoDB" id="2122982at2759"/>
<accession>A0A9W6BH31</accession>
<keyword evidence="3" id="KW-1185">Reference proteome</keyword>
<name>A0A9W6BH31_9CHLO</name>
<evidence type="ECO:0000256" key="1">
    <source>
        <dbReference type="SAM" id="MobiDB-lite"/>
    </source>
</evidence>
<organism evidence="2 3">
    <name type="scientific">Pleodorina starrii</name>
    <dbReference type="NCBI Taxonomy" id="330485"/>
    <lineage>
        <taxon>Eukaryota</taxon>
        <taxon>Viridiplantae</taxon>
        <taxon>Chlorophyta</taxon>
        <taxon>core chlorophytes</taxon>
        <taxon>Chlorophyceae</taxon>
        <taxon>CS clade</taxon>
        <taxon>Chlamydomonadales</taxon>
        <taxon>Volvocaceae</taxon>
        <taxon>Pleodorina</taxon>
    </lineage>
</organism>
<feature type="region of interest" description="Disordered" evidence="1">
    <location>
        <begin position="235"/>
        <end position="327"/>
    </location>
</feature>
<feature type="region of interest" description="Disordered" evidence="1">
    <location>
        <begin position="67"/>
        <end position="110"/>
    </location>
</feature>
<feature type="compositionally biased region" description="Low complexity" evidence="1">
    <location>
        <begin position="123"/>
        <end position="136"/>
    </location>
</feature>
<proteinExistence type="predicted"/>
<comment type="caution">
    <text evidence="2">The sequence shown here is derived from an EMBL/GenBank/DDBJ whole genome shotgun (WGS) entry which is preliminary data.</text>
</comment>
<feature type="compositionally biased region" description="Basic residues" evidence="1">
    <location>
        <begin position="315"/>
        <end position="327"/>
    </location>
</feature>
<reference evidence="2 3" key="1">
    <citation type="journal article" date="2023" name="Commun. Biol.">
        <title>Reorganization of the ancestral sex-determining regions during the evolution of trioecy in Pleodorina starrii.</title>
        <authorList>
            <person name="Takahashi K."/>
            <person name="Suzuki S."/>
            <person name="Kawai-Toyooka H."/>
            <person name="Yamamoto K."/>
            <person name="Hamaji T."/>
            <person name="Ootsuki R."/>
            <person name="Yamaguchi H."/>
            <person name="Kawachi M."/>
            <person name="Higashiyama T."/>
            <person name="Nozaki H."/>
        </authorList>
    </citation>
    <scope>NUCLEOTIDE SEQUENCE [LARGE SCALE GENOMIC DNA]</scope>
    <source>
        <strain evidence="2 3">NIES-4479</strain>
    </source>
</reference>
<gene>
    <name evidence="2" type="primary">PLEST003945</name>
    <name evidence="2" type="ORF">PLESTB_000575500</name>
</gene>
<feature type="compositionally biased region" description="Basic residues" evidence="1">
    <location>
        <begin position="69"/>
        <end position="84"/>
    </location>
</feature>
<sequence>MPKAKPKGPTDADTSGDANLEVNAVKHQSDEAEDDLDMERRRLMARNRAKLIALGISVGVMELQDLARKRAQAHPTRPRPKPQSHKPPAEPTRRSARLAGGGDGDGGAAAATEPLMQLDEYGGAEAQGPGQAAAGEAPRRQPRSRAAGAGAEEDPEAGLSEEEIAARAELLRHREASRLRDLELEGLVDLSPDAAVFVVIGSTGNHYTVRLTDARRSCTCIDCIRPAPASTAFWPSCRSKTTPPSGTRRWSGASMRQRQRRPRRRATTTGRSARPAGRFRMTAPTRRYTSIPELTQMLAHPRAPRSREGGSSSSRRTRTRRRRRSRG</sequence>
<dbReference type="EMBL" id="BRXU01000005">
    <property type="protein sequence ID" value="GLC52037.1"/>
    <property type="molecule type" value="Genomic_DNA"/>
</dbReference>
<evidence type="ECO:0000313" key="2">
    <source>
        <dbReference type="EMBL" id="GLC52037.1"/>
    </source>
</evidence>
<feature type="compositionally biased region" description="Low complexity" evidence="1">
    <location>
        <begin position="267"/>
        <end position="278"/>
    </location>
</feature>
<protein>
    <submittedName>
        <fullName evidence="2">Uncharacterized protein</fullName>
    </submittedName>
</protein>
<feature type="region of interest" description="Disordered" evidence="1">
    <location>
        <begin position="1"/>
        <end position="38"/>
    </location>
</feature>
<evidence type="ECO:0000313" key="3">
    <source>
        <dbReference type="Proteomes" id="UP001165080"/>
    </source>
</evidence>
<feature type="region of interest" description="Disordered" evidence="1">
    <location>
        <begin position="122"/>
        <end position="159"/>
    </location>
</feature>
<dbReference type="Proteomes" id="UP001165080">
    <property type="component" value="Unassembled WGS sequence"/>
</dbReference>
<dbReference type="AlphaFoldDB" id="A0A9W6BH31"/>
<feature type="compositionally biased region" description="Basic residues" evidence="1">
    <location>
        <begin position="257"/>
        <end position="266"/>
    </location>
</feature>